<dbReference type="Proteomes" id="UP000053144">
    <property type="component" value="Chromosome 8"/>
</dbReference>
<evidence type="ECO:0008006" key="3">
    <source>
        <dbReference type="Google" id="ProtNLM"/>
    </source>
</evidence>
<dbReference type="Gramene" id="KOM49437">
    <property type="protein sequence ID" value="KOM49437"/>
    <property type="gene ID" value="LR48_Vigan08g026400"/>
</dbReference>
<protein>
    <recommendedName>
        <fullName evidence="3">Armadillo repeat-containing domain-containing protein</fullName>
    </recommendedName>
</protein>
<name>A0A0L9V3D2_PHAAN</name>
<sequence>SSASTSPFQLATRPSCCYYSSPSSLEIEPVATSEEEEEITGKLKSPLQNIIEEALLSLRKLTRVREETRVQLYTLRILSALRSLVLSKHVNVHVNALASLVNLSLEKSNKVKIVRSGMVPSLIEVLKFGSPKA</sequence>
<feature type="non-terminal residue" evidence="1">
    <location>
        <position position="1"/>
    </location>
</feature>
<dbReference type="InterPro" id="IPR016024">
    <property type="entry name" value="ARM-type_fold"/>
</dbReference>
<evidence type="ECO:0000313" key="1">
    <source>
        <dbReference type="EMBL" id="KOM49437.1"/>
    </source>
</evidence>
<proteinExistence type="predicted"/>
<gene>
    <name evidence="1" type="ORF">LR48_Vigan08g026400</name>
</gene>
<dbReference type="EMBL" id="CM003378">
    <property type="protein sequence ID" value="KOM49437.1"/>
    <property type="molecule type" value="Genomic_DNA"/>
</dbReference>
<reference evidence="2" key="1">
    <citation type="journal article" date="2015" name="Proc. Natl. Acad. Sci. U.S.A.">
        <title>Genome sequencing of adzuki bean (Vigna angularis) provides insight into high starch and low fat accumulation and domestication.</title>
        <authorList>
            <person name="Yang K."/>
            <person name="Tian Z."/>
            <person name="Chen C."/>
            <person name="Luo L."/>
            <person name="Zhao B."/>
            <person name="Wang Z."/>
            <person name="Yu L."/>
            <person name="Li Y."/>
            <person name="Sun Y."/>
            <person name="Li W."/>
            <person name="Chen Y."/>
            <person name="Li Y."/>
            <person name="Zhang Y."/>
            <person name="Ai D."/>
            <person name="Zhao J."/>
            <person name="Shang C."/>
            <person name="Ma Y."/>
            <person name="Wu B."/>
            <person name="Wang M."/>
            <person name="Gao L."/>
            <person name="Sun D."/>
            <person name="Zhang P."/>
            <person name="Guo F."/>
            <person name="Wang W."/>
            <person name="Li Y."/>
            <person name="Wang J."/>
            <person name="Varshney R.K."/>
            <person name="Wang J."/>
            <person name="Ling H.Q."/>
            <person name="Wan P."/>
        </authorList>
    </citation>
    <scope>NUCLEOTIDE SEQUENCE</scope>
    <source>
        <strain evidence="2">cv. Jingnong 6</strain>
    </source>
</reference>
<dbReference type="SUPFAM" id="SSF48371">
    <property type="entry name" value="ARM repeat"/>
    <property type="match status" value="1"/>
</dbReference>
<dbReference type="STRING" id="3914.A0A0L9V3D2"/>
<dbReference type="InterPro" id="IPR011989">
    <property type="entry name" value="ARM-like"/>
</dbReference>
<dbReference type="Gene3D" id="1.25.10.10">
    <property type="entry name" value="Leucine-rich Repeat Variant"/>
    <property type="match status" value="1"/>
</dbReference>
<organism evidence="1 2">
    <name type="scientific">Phaseolus angularis</name>
    <name type="common">Azuki bean</name>
    <name type="synonym">Vigna angularis</name>
    <dbReference type="NCBI Taxonomy" id="3914"/>
    <lineage>
        <taxon>Eukaryota</taxon>
        <taxon>Viridiplantae</taxon>
        <taxon>Streptophyta</taxon>
        <taxon>Embryophyta</taxon>
        <taxon>Tracheophyta</taxon>
        <taxon>Spermatophyta</taxon>
        <taxon>Magnoliopsida</taxon>
        <taxon>eudicotyledons</taxon>
        <taxon>Gunneridae</taxon>
        <taxon>Pentapetalae</taxon>
        <taxon>rosids</taxon>
        <taxon>fabids</taxon>
        <taxon>Fabales</taxon>
        <taxon>Fabaceae</taxon>
        <taxon>Papilionoideae</taxon>
        <taxon>50 kb inversion clade</taxon>
        <taxon>NPAAA clade</taxon>
        <taxon>indigoferoid/millettioid clade</taxon>
        <taxon>Phaseoleae</taxon>
        <taxon>Vigna</taxon>
    </lineage>
</organism>
<dbReference type="AlphaFoldDB" id="A0A0L9V3D2"/>
<evidence type="ECO:0000313" key="2">
    <source>
        <dbReference type="Proteomes" id="UP000053144"/>
    </source>
</evidence>
<accession>A0A0L9V3D2</accession>